<dbReference type="InterPro" id="IPR015919">
    <property type="entry name" value="Cadherin-like_sf"/>
</dbReference>
<evidence type="ECO:0000256" key="9">
    <source>
        <dbReference type="SAM" id="MobiDB-lite"/>
    </source>
</evidence>
<dbReference type="GO" id="GO:0007156">
    <property type="term" value="P:homophilic cell adhesion via plasma membrane adhesion molecules"/>
    <property type="evidence" value="ECO:0007669"/>
    <property type="project" value="InterPro"/>
</dbReference>
<dbReference type="FunFam" id="2.60.40.60:FF:000020">
    <property type="entry name" value="Dachsous cadherin-related 1b"/>
    <property type="match status" value="2"/>
</dbReference>
<evidence type="ECO:0000256" key="2">
    <source>
        <dbReference type="ARBA" id="ARBA00022692"/>
    </source>
</evidence>
<dbReference type="InterPro" id="IPR020894">
    <property type="entry name" value="Cadherin_CS"/>
</dbReference>
<organism evidence="11 12">
    <name type="scientific">Tetranychus urticae</name>
    <name type="common">Two-spotted spider mite</name>
    <dbReference type="NCBI Taxonomy" id="32264"/>
    <lineage>
        <taxon>Eukaryota</taxon>
        <taxon>Metazoa</taxon>
        <taxon>Ecdysozoa</taxon>
        <taxon>Arthropoda</taxon>
        <taxon>Chelicerata</taxon>
        <taxon>Arachnida</taxon>
        <taxon>Acari</taxon>
        <taxon>Acariformes</taxon>
        <taxon>Trombidiformes</taxon>
        <taxon>Prostigmata</taxon>
        <taxon>Eleutherengona</taxon>
        <taxon>Raphignathae</taxon>
        <taxon>Tetranychoidea</taxon>
        <taxon>Tetranychidae</taxon>
        <taxon>Tetranychus</taxon>
    </lineage>
</organism>
<dbReference type="SUPFAM" id="SSF49313">
    <property type="entry name" value="Cadherin-like"/>
    <property type="match status" value="14"/>
</dbReference>
<dbReference type="GO" id="GO:0060429">
    <property type="term" value="P:epithelium development"/>
    <property type="evidence" value="ECO:0007669"/>
    <property type="project" value="UniProtKB-ARBA"/>
</dbReference>
<proteinExistence type="predicted"/>
<feature type="domain" description="Cadherin" evidence="10">
    <location>
        <begin position="630"/>
        <end position="738"/>
    </location>
</feature>
<feature type="domain" description="Cadherin" evidence="10">
    <location>
        <begin position="408"/>
        <end position="514"/>
    </location>
</feature>
<evidence type="ECO:0000256" key="7">
    <source>
        <dbReference type="ARBA" id="ARBA00023136"/>
    </source>
</evidence>
<dbReference type="Pfam" id="PF25374">
    <property type="entry name" value="Cadherin_FAT4_N"/>
    <property type="match status" value="1"/>
</dbReference>
<feature type="domain" description="Cadherin" evidence="10">
    <location>
        <begin position="1760"/>
        <end position="1812"/>
    </location>
</feature>
<feature type="domain" description="Cadherin" evidence="10">
    <location>
        <begin position="122"/>
        <end position="272"/>
    </location>
</feature>
<feature type="domain" description="Cadherin" evidence="10">
    <location>
        <begin position="1361"/>
        <end position="1482"/>
    </location>
</feature>
<dbReference type="PRINTS" id="PR00205">
    <property type="entry name" value="CADHERIN"/>
</dbReference>
<feature type="domain" description="Cadherin" evidence="10">
    <location>
        <begin position="273"/>
        <end position="403"/>
    </location>
</feature>
<evidence type="ECO:0000259" key="10">
    <source>
        <dbReference type="PROSITE" id="PS50268"/>
    </source>
</evidence>
<reference evidence="12" key="1">
    <citation type="submission" date="2011-08" db="EMBL/GenBank/DDBJ databases">
        <authorList>
            <person name="Rombauts S."/>
        </authorList>
    </citation>
    <scope>NUCLEOTIDE SEQUENCE</scope>
    <source>
        <strain evidence="12">London</strain>
    </source>
</reference>
<feature type="domain" description="Cadherin" evidence="10">
    <location>
        <begin position="1484"/>
        <end position="1590"/>
    </location>
</feature>
<feature type="region of interest" description="Disordered" evidence="9">
    <location>
        <begin position="1331"/>
        <end position="1355"/>
    </location>
</feature>
<feature type="domain" description="Cadherin" evidence="10">
    <location>
        <begin position="1223"/>
        <end position="1329"/>
    </location>
</feature>
<dbReference type="EnsemblMetazoa" id="tetur26g01400.1">
    <property type="protein sequence ID" value="tetur26g01400.1"/>
    <property type="gene ID" value="tetur26g01400"/>
</dbReference>
<dbReference type="GO" id="GO:0009653">
    <property type="term" value="P:anatomical structure morphogenesis"/>
    <property type="evidence" value="ECO:0007669"/>
    <property type="project" value="UniProtKB-ARBA"/>
</dbReference>
<evidence type="ECO:0000256" key="6">
    <source>
        <dbReference type="ARBA" id="ARBA00022989"/>
    </source>
</evidence>
<dbReference type="PANTHER" id="PTHR24026:SF133">
    <property type="entry name" value="CADHERIN-RELATED FAMILY MEMBER 2"/>
    <property type="match status" value="1"/>
</dbReference>
<reference evidence="11" key="2">
    <citation type="submission" date="2015-06" db="UniProtKB">
        <authorList>
            <consortium name="EnsemblMetazoa"/>
        </authorList>
    </citation>
    <scope>IDENTIFICATION</scope>
</reference>
<dbReference type="STRING" id="32264.T1KXU4"/>
<feature type="domain" description="Cadherin" evidence="10">
    <location>
        <begin position="67"/>
        <end position="120"/>
    </location>
</feature>
<dbReference type="HOGENOM" id="CLU_001273_1_0_1"/>
<keyword evidence="12" id="KW-1185">Reference proteome</keyword>
<dbReference type="Pfam" id="PF00028">
    <property type="entry name" value="Cadherin"/>
    <property type="match status" value="8"/>
</dbReference>
<comment type="subcellular location">
    <subcellularLocation>
        <location evidence="1">Membrane</location>
    </subcellularLocation>
</comment>
<evidence type="ECO:0000256" key="3">
    <source>
        <dbReference type="ARBA" id="ARBA00022729"/>
    </source>
</evidence>
<dbReference type="PANTHER" id="PTHR24026">
    <property type="entry name" value="FAT ATYPICAL CADHERIN-RELATED"/>
    <property type="match status" value="1"/>
</dbReference>
<keyword evidence="3" id="KW-0732">Signal</keyword>
<feature type="compositionally biased region" description="Low complexity" evidence="9">
    <location>
        <begin position="164"/>
        <end position="181"/>
    </location>
</feature>
<dbReference type="eggNOG" id="KOG1219">
    <property type="taxonomic scope" value="Eukaryota"/>
</dbReference>
<evidence type="ECO:0000256" key="5">
    <source>
        <dbReference type="ARBA" id="ARBA00022837"/>
    </source>
</evidence>
<dbReference type="GO" id="GO:0005886">
    <property type="term" value="C:plasma membrane"/>
    <property type="evidence" value="ECO:0007669"/>
    <property type="project" value="UniProtKB-SubCell"/>
</dbReference>
<dbReference type="SMART" id="SM00112">
    <property type="entry name" value="CA"/>
    <property type="match status" value="13"/>
</dbReference>
<feature type="region of interest" description="Disordered" evidence="9">
    <location>
        <begin position="339"/>
        <end position="358"/>
    </location>
</feature>
<accession>T1KXU4</accession>
<dbReference type="FunFam" id="2.60.40.60:FF:000104">
    <property type="entry name" value="cadherin-23 isoform X1"/>
    <property type="match status" value="1"/>
</dbReference>
<name>T1KXU4_TETUR</name>
<feature type="domain" description="Cadherin" evidence="10">
    <location>
        <begin position="854"/>
        <end position="947"/>
    </location>
</feature>
<feature type="domain" description="Cadherin" evidence="10">
    <location>
        <begin position="1608"/>
        <end position="1747"/>
    </location>
</feature>
<dbReference type="PROSITE" id="PS00232">
    <property type="entry name" value="CADHERIN_1"/>
    <property type="match status" value="6"/>
</dbReference>
<dbReference type="CDD" id="cd11304">
    <property type="entry name" value="Cadherin_repeat"/>
    <property type="match status" value="14"/>
</dbReference>
<feature type="domain" description="Cadherin" evidence="10">
    <location>
        <begin position="515"/>
        <end position="618"/>
    </location>
</feature>
<evidence type="ECO:0000256" key="1">
    <source>
        <dbReference type="ARBA" id="ARBA00004370"/>
    </source>
</evidence>
<keyword evidence="7" id="KW-0472">Membrane</keyword>
<dbReference type="Proteomes" id="UP000015104">
    <property type="component" value="Unassembled WGS sequence"/>
</dbReference>
<dbReference type="Gene3D" id="2.60.40.60">
    <property type="entry name" value="Cadherins"/>
    <property type="match status" value="15"/>
</dbReference>
<keyword evidence="2" id="KW-0812">Transmembrane</keyword>
<evidence type="ECO:0000256" key="8">
    <source>
        <dbReference type="PROSITE-ProRule" id="PRU00043"/>
    </source>
</evidence>
<keyword evidence="5 8" id="KW-0106">Calcium</keyword>
<protein>
    <recommendedName>
        <fullName evidence="10">Cadherin domain-containing protein</fullName>
    </recommendedName>
</protein>
<keyword evidence="4" id="KW-0677">Repeat</keyword>
<keyword evidence="6" id="KW-1133">Transmembrane helix</keyword>
<dbReference type="GO" id="GO:0005509">
    <property type="term" value="F:calcium ion binding"/>
    <property type="evidence" value="ECO:0007669"/>
    <property type="project" value="UniProtKB-UniRule"/>
</dbReference>
<evidence type="ECO:0000313" key="12">
    <source>
        <dbReference type="Proteomes" id="UP000015104"/>
    </source>
</evidence>
<dbReference type="InterPro" id="IPR002126">
    <property type="entry name" value="Cadherin-like_dom"/>
</dbReference>
<feature type="region of interest" description="Disordered" evidence="9">
    <location>
        <begin position="164"/>
        <end position="187"/>
    </location>
</feature>
<evidence type="ECO:0000313" key="11">
    <source>
        <dbReference type="EnsemblMetazoa" id="tetur26g01400.1"/>
    </source>
</evidence>
<dbReference type="PROSITE" id="PS50268">
    <property type="entry name" value="CADHERIN_2"/>
    <property type="match status" value="13"/>
</dbReference>
<feature type="domain" description="Cadherin" evidence="10">
    <location>
        <begin position="1103"/>
        <end position="1222"/>
    </location>
</feature>
<evidence type="ECO:0000256" key="4">
    <source>
        <dbReference type="ARBA" id="ARBA00022737"/>
    </source>
</evidence>
<sequence length="1939" mass="213096">MVMSSSIIFNQDAHRVIENWITCLKSSRMVDTFYFEIAENTPPGRLVGQVPIKPGFTYRFNVELPEFRFDQSSGSILTTSVATDREIRDFYHLVLLSSSPTYPIEIRIKVTDVNDNPPYWPPYINRNISFSESAPIGTKLILETAIDPDEGALTYEIVQTTRASSESPSTISTSTIPTTSSLQNEPSFNGSSSSLAAILPSASSLVSFNELPFKLSYNVSSSFLHLEVADSLDRETQANYIVNISAVDDGGLSAFLTLHVTILDVNDNPPIFDHSDYTVSLNETVGKSVPILQVRATDADEEGNDNTAISYYLLSEKYFTIDPETGVIYTAQEGPIDCGTTPISSPSPPSPLSTASLGSTSSSTGYKVCVFTVFAHDHGTPRQNGRAYITVNLLDTNDHDPVIKFRHLSRSEIASVDENAVNGSVVTAISVSDNDHGPNGETSLIIASGNEMNHFRLESIGTSHIIRVNGSLDREKMSQYNLTIIARDYGLPARSSTANLVIIVNDVNDHEPVFNRDIYEVNLVESLPIGSFVASIGAVDLDEGINAKLYYSLSGPNAHFFQIDTLTGLVTTEKVINREETPVFELKATARDGGPNPKWAYATLKINMLDVNDEVPSLILPKDSVIYDNSSSAYIYEIEESNKLNIPLITVDRDLGANGTVDCNLLYKYGGLFQIIDSSTGTGSQHALISTRELDYEKCSQYRLSILVKDRGLPGHQLSSSLTLIIRIKDKDDHRPIVYPSTYFAFIPIDFSSLNYSVVVSRVLIRDRDILTPVTFAMDNNNQNNLISSILSLNSRTGEINLKTGSRSGSFSSSNLPSLLRFNVTCKNCEPTRSRASFNVYTLTDENRKSVESLKRNYEFEINESAGIGAIIGKIELDAGKFDLTIVSGDPIGLFSVDRHYLKVAGQLDRETQSTYTLQLVAFNEKAFLHIDVHLSLIDVNDNQPLFTEQFIELTLPVDVPPKLTIYRLNAIDADQSASASRIAHPSRTTSLSSSTTSVNPTPVSLDIRYDLISNPDHLLFIKGNELKVNRSLSSLYPPGRRYRSHNDALDFITFEVMATDPGATTPFDTSVTDQSQTSCGTLNRLTIHIIVKAVNTAKPRFGSTLYEISLSESIPVNSQFLNIAATDDDGDPIGYKITSGNLGESFGIFPNGQLYVKRPLDRETVETYSLTIITFETNPDSSDHSLSSSSSESTFKSYYESRSTTQVIIHCVDENDNPPIFANKTFHFRLEENCQENTPIGQLQAWDADKGANSEIFYSLSESNATGLVEIDPYSGHLWSKVTFDAETTPYLTLEVYAIDQSFESQRLTSTATVIVEIVDVNDNPPVFISSSFSPSSPSNDINNDLTGESSSSSSVRTSIYPVESFSLSEDTPIGARVAKIEASDADQSSVVVYKQLDSTVRVGGGGGINTSSHVNSISINSSGGYFNLNSTTGVLTLARSIDREVTNQVELLVSADDGFYTSYKLLRFVIEDVNDNPPKFVNFPSSPVTLPEDVKVGSIVLTLNAIDPDLSDTGSPIRYELTQSSTLERKRKLFEISESSVIIVSPLDYETENRHYLNISAIDGAGHRSDIQMLSIVVTDVNDCSPTFNLNHLSQQTSSSSIPSLSTQSDVVRVLENIEIGSKLVNLAAYDCDSGDTLIYEIITCEVRKGDASYSSSSHGTSSGDALVTRHPSGRYLKLSEQLETVACPVTINPTNGDLVSTNSLDRETAETISVSIRIRDKVGHSVLKQVTLLLEDINDNYPEFVSPDLFLISGHKIEENQIIGTVKAIDVDAGINSVITYKLASTESSSDYLVIDPRSGDVRTRRPIEGYINRPINLLAIDGAGLVTSDTVTFIHLPQNLDTKSHEKSDLSLEVYENEPVGLRLHKFKCSSDRLEKCEFYVLKAADRTIAVDRHSGDLYIQSNLDRETIDSYSIEIVSIQGYELYLTTVKTYLQT</sequence>
<dbReference type="EMBL" id="CAEY01000697">
    <property type="status" value="NOT_ANNOTATED_CDS"/>
    <property type="molecule type" value="Genomic_DNA"/>
</dbReference>